<dbReference type="PANTHER" id="PTHR33540">
    <property type="entry name" value="TRNA THREONYLCARBAMOYLADENOSINE BIOSYNTHESIS PROTEIN TSAE"/>
    <property type="match status" value="1"/>
</dbReference>
<dbReference type="GO" id="GO:0016740">
    <property type="term" value="F:transferase activity"/>
    <property type="evidence" value="ECO:0007669"/>
    <property type="project" value="UniProtKB-KW"/>
</dbReference>
<evidence type="ECO:0000313" key="12">
    <source>
        <dbReference type="Proteomes" id="UP000248975"/>
    </source>
</evidence>
<reference evidence="11 12" key="1">
    <citation type="submission" date="2017-08" db="EMBL/GenBank/DDBJ databases">
        <title>Infants hospitalized years apart are colonized by the same room-sourced microbial strains.</title>
        <authorList>
            <person name="Brooks B."/>
            <person name="Olm M.R."/>
            <person name="Firek B.A."/>
            <person name="Baker R."/>
            <person name="Thomas B.C."/>
            <person name="Morowitz M.J."/>
            <person name="Banfield J.F."/>
        </authorList>
    </citation>
    <scope>NUCLEOTIDE SEQUENCE [LARGE SCALE GENOMIC DNA]</scope>
    <source>
        <strain evidence="11">S2_003_000_R2_11</strain>
    </source>
</reference>
<keyword evidence="4" id="KW-0963">Cytoplasm</keyword>
<dbReference type="SUPFAM" id="SSF52540">
    <property type="entry name" value="P-loop containing nucleoside triphosphate hydrolases"/>
    <property type="match status" value="1"/>
</dbReference>
<dbReference type="InterPro" id="IPR003442">
    <property type="entry name" value="T6A_TsaE"/>
</dbReference>
<evidence type="ECO:0000256" key="7">
    <source>
        <dbReference type="ARBA" id="ARBA00022741"/>
    </source>
</evidence>
<dbReference type="NCBIfam" id="TIGR00150">
    <property type="entry name" value="T6A_YjeE"/>
    <property type="match status" value="1"/>
</dbReference>
<evidence type="ECO:0000256" key="8">
    <source>
        <dbReference type="ARBA" id="ARBA00022840"/>
    </source>
</evidence>
<dbReference type="GO" id="GO:0002949">
    <property type="term" value="P:tRNA threonylcarbamoyladenosine modification"/>
    <property type="evidence" value="ECO:0007669"/>
    <property type="project" value="InterPro"/>
</dbReference>
<evidence type="ECO:0000256" key="5">
    <source>
        <dbReference type="ARBA" id="ARBA00022694"/>
    </source>
</evidence>
<dbReference type="EMBL" id="QFQS01000002">
    <property type="protein sequence ID" value="PZQ98056.1"/>
    <property type="molecule type" value="Genomic_DNA"/>
</dbReference>
<proteinExistence type="inferred from homology"/>
<protein>
    <recommendedName>
        <fullName evidence="3">tRNA threonylcarbamoyladenosine biosynthesis protein TsaE</fullName>
    </recommendedName>
    <alternativeName>
        <fullName evidence="10">t(6)A37 threonylcarbamoyladenosine biosynthesis protein TsaE</fullName>
    </alternativeName>
</protein>
<dbReference type="Gene3D" id="3.40.50.300">
    <property type="entry name" value="P-loop containing nucleotide triphosphate hydrolases"/>
    <property type="match status" value="1"/>
</dbReference>
<evidence type="ECO:0000256" key="2">
    <source>
        <dbReference type="ARBA" id="ARBA00007599"/>
    </source>
</evidence>
<gene>
    <name evidence="11" type="ORF">DI533_11065</name>
</gene>
<dbReference type="Pfam" id="PF02367">
    <property type="entry name" value="TsaE"/>
    <property type="match status" value="1"/>
</dbReference>
<evidence type="ECO:0000313" key="11">
    <source>
        <dbReference type="EMBL" id="PZQ98056.1"/>
    </source>
</evidence>
<dbReference type="AlphaFoldDB" id="A0A2W5S802"/>
<accession>A0A2W5S802</accession>
<keyword evidence="11" id="KW-0808">Transferase</keyword>
<comment type="similarity">
    <text evidence="2">Belongs to the TsaE family.</text>
</comment>
<keyword evidence="7" id="KW-0547">Nucleotide-binding</keyword>
<evidence type="ECO:0000256" key="1">
    <source>
        <dbReference type="ARBA" id="ARBA00004496"/>
    </source>
</evidence>
<dbReference type="GO" id="GO:0005737">
    <property type="term" value="C:cytoplasm"/>
    <property type="evidence" value="ECO:0007669"/>
    <property type="project" value="UniProtKB-SubCell"/>
</dbReference>
<name>A0A2W5S802_CERSP</name>
<keyword evidence="8" id="KW-0067">ATP-binding</keyword>
<evidence type="ECO:0000256" key="6">
    <source>
        <dbReference type="ARBA" id="ARBA00022723"/>
    </source>
</evidence>
<dbReference type="PANTHER" id="PTHR33540:SF2">
    <property type="entry name" value="TRNA THREONYLCARBAMOYLADENOSINE BIOSYNTHESIS PROTEIN TSAE"/>
    <property type="match status" value="1"/>
</dbReference>
<evidence type="ECO:0000256" key="10">
    <source>
        <dbReference type="ARBA" id="ARBA00032441"/>
    </source>
</evidence>
<dbReference type="GO" id="GO:0046872">
    <property type="term" value="F:metal ion binding"/>
    <property type="evidence" value="ECO:0007669"/>
    <property type="project" value="UniProtKB-KW"/>
</dbReference>
<evidence type="ECO:0000256" key="9">
    <source>
        <dbReference type="ARBA" id="ARBA00022842"/>
    </source>
</evidence>
<comment type="caution">
    <text evidence="11">The sequence shown here is derived from an EMBL/GenBank/DDBJ whole genome shotgun (WGS) entry which is preliminary data.</text>
</comment>
<dbReference type="Proteomes" id="UP000248975">
    <property type="component" value="Unassembled WGS sequence"/>
</dbReference>
<keyword evidence="9" id="KW-0460">Magnesium</keyword>
<evidence type="ECO:0000256" key="4">
    <source>
        <dbReference type="ARBA" id="ARBA00022490"/>
    </source>
</evidence>
<dbReference type="GO" id="GO:0005524">
    <property type="term" value="F:ATP binding"/>
    <property type="evidence" value="ECO:0007669"/>
    <property type="project" value="UniProtKB-KW"/>
</dbReference>
<evidence type="ECO:0000256" key="3">
    <source>
        <dbReference type="ARBA" id="ARBA00019010"/>
    </source>
</evidence>
<sequence length="159" mass="17631">MQHSAVLIHLASEEDTSRLGDWLSARLSPGDTVLLEGPIGSGKSHLARAIIRHRLGSDEDVPSPTFTLVQTYALPAGGEIWHADLYRLVHPDEVIELGLDHAFGQEICLVEWPDRLGDLAPAQALRITFHQQGEGRDILVQGSTVWADRLKELQETWND</sequence>
<keyword evidence="6" id="KW-0479">Metal-binding</keyword>
<organism evidence="11 12">
    <name type="scientific">Cereibacter sphaeroides</name>
    <name type="common">Rhodobacter sphaeroides</name>
    <dbReference type="NCBI Taxonomy" id="1063"/>
    <lineage>
        <taxon>Bacteria</taxon>
        <taxon>Pseudomonadati</taxon>
        <taxon>Pseudomonadota</taxon>
        <taxon>Alphaproteobacteria</taxon>
        <taxon>Rhodobacterales</taxon>
        <taxon>Paracoccaceae</taxon>
        <taxon>Cereibacter</taxon>
    </lineage>
</organism>
<keyword evidence="5" id="KW-0819">tRNA processing</keyword>
<comment type="subcellular location">
    <subcellularLocation>
        <location evidence="1">Cytoplasm</location>
    </subcellularLocation>
</comment>
<dbReference type="InterPro" id="IPR027417">
    <property type="entry name" value="P-loop_NTPase"/>
</dbReference>